<dbReference type="AlphaFoldDB" id="A0A438M373"/>
<proteinExistence type="predicted"/>
<feature type="compositionally biased region" description="Low complexity" evidence="1">
    <location>
        <begin position="45"/>
        <end position="56"/>
    </location>
</feature>
<reference evidence="2 3" key="1">
    <citation type="submission" date="2019-01" db="EMBL/GenBank/DDBJ databases">
        <title>Sequencing the genomes of 1000 actinobacteria strains.</title>
        <authorList>
            <person name="Klenk H.-P."/>
        </authorList>
    </citation>
    <scope>NUCLEOTIDE SEQUENCE [LARGE SCALE GENOMIC DNA]</scope>
    <source>
        <strain evidence="2 3">DSM 43925</strain>
    </source>
</reference>
<comment type="caution">
    <text evidence="2">The sequence shown here is derived from an EMBL/GenBank/DDBJ whole genome shotgun (WGS) entry which is preliminary data.</text>
</comment>
<protein>
    <submittedName>
        <fullName evidence="2">Uncharacterized protein</fullName>
    </submittedName>
</protein>
<keyword evidence="3" id="KW-1185">Reference proteome</keyword>
<dbReference type="Proteomes" id="UP000284824">
    <property type="component" value="Unassembled WGS sequence"/>
</dbReference>
<sequence>MNRPTYSRQAGTIASGSWPSSSVAQNGAHQNWPVSGTSADRKPAGEAAADSSAGAPARRERLTTGP</sequence>
<feature type="region of interest" description="Disordered" evidence="1">
    <location>
        <begin position="1"/>
        <end position="66"/>
    </location>
</feature>
<name>A0A438M373_9ACTN</name>
<dbReference type="EMBL" id="SAUN01000001">
    <property type="protein sequence ID" value="RVX40286.1"/>
    <property type="molecule type" value="Genomic_DNA"/>
</dbReference>
<feature type="compositionally biased region" description="Basic and acidic residues" evidence="1">
    <location>
        <begin position="57"/>
        <end position="66"/>
    </location>
</feature>
<evidence type="ECO:0000256" key="1">
    <source>
        <dbReference type="SAM" id="MobiDB-lite"/>
    </source>
</evidence>
<organism evidence="2 3">
    <name type="scientific">Nonomuraea polychroma</name>
    <dbReference type="NCBI Taxonomy" id="46176"/>
    <lineage>
        <taxon>Bacteria</taxon>
        <taxon>Bacillati</taxon>
        <taxon>Actinomycetota</taxon>
        <taxon>Actinomycetes</taxon>
        <taxon>Streptosporangiales</taxon>
        <taxon>Streptosporangiaceae</taxon>
        <taxon>Nonomuraea</taxon>
    </lineage>
</organism>
<evidence type="ECO:0000313" key="2">
    <source>
        <dbReference type="EMBL" id="RVX40286.1"/>
    </source>
</evidence>
<evidence type="ECO:0000313" key="3">
    <source>
        <dbReference type="Proteomes" id="UP000284824"/>
    </source>
</evidence>
<feature type="compositionally biased region" description="Polar residues" evidence="1">
    <location>
        <begin position="1"/>
        <end position="38"/>
    </location>
</feature>
<gene>
    <name evidence="2" type="ORF">EDD27_2689</name>
</gene>
<accession>A0A438M373</accession>